<evidence type="ECO:0000256" key="3">
    <source>
        <dbReference type="ARBA" id="ARBA00022676"/>
    </source>
</evidence>
<dbReference type="GO" id="GO:0046872">
    <property type="term" value="F:metal ion binding"/>
    <property type="evidence" value="ECO:0007669"/>
    <property type="project" value="UniProtKB-KW"/>
</dbReference>
<sequence length="295" mass="35457">MKQAYLIMAHDDIPLLKKLIGLLDYPDNDIYLHLDKKCNEDISDIQKGILHSGFYRIPSMDVKWGGVEVVNCELNLLKCATENKHYRYYHLLSGHDLPIKTQDIIHKWFDENERNYVSFYRPVMRENALYNYRIYHFQFKKYFWVRLSRKLQSILRIDRIKKSGLQYMKGSQWFSVTDEAARYIVKKEKLIQKLFSYTRCPDEVFIQTILYNSYLKDKLEADFHDIEYRTLSSTKVMGNKRVMDWPDALHTAHPRTLLRQDYDLLMNRSAFFARKFDSKVDSKIIDMIYNDLKKQ</sequence>
<evidence type="ECO:0000256" key="12">
    <source>
        <dbReference type="ARBA" id="ARBA00023157"/>
    </source>
</evidence>
<comment type="subcellular location">
    <subcellularLocation>
        <location evidence="2">Endoplasmic reticulum membrane</location>
        <topology evidence="2">Single-pass type II membrane protein</topology>
    </subcellularLocation>
    <subcellularLocation>
        <location evidence="1">Golgi apparatus membrane</location>
        <topology evidence="1">Single-pass type II membrane protein</topology>
    </subcellularLocation>
</comment>
<keyword evidence="8" id="KW-0735">Signal-anchor</keyword>
<evidence type="ECO:0000313" key="16">
    <source>
        <dbReference type="Proteomes" id="UP000284579"/>
    </source>
</evidence>
<dbReference type="Proteomes" id="UP000284579">
    <property type="component" value="Unassembled WGS sequence"/>
</dbReference>
<dbReference type="AlphaFoldDB" id="A0A3R6HP76"/>
<dbReference type="Pfam" id="PF02485">
    <property type="entry name" value="Branch"/>
    <property type="match status" value="1"/>
</dbReference>
<evidence type="ECO:0000256" key="5">
    <source>
        <dbReference type="ARBA" id="ARBA00022692"/>
    </source>
</evidence>
<evidence type="ECO:0000256" key="13">
    <source>
        <dbReference type="ARBA" id="ARBA00023180"/>
    </source>
</evidence>
<evidence type="ECO:0000256" key="6">
    <source>
        <dbReference type="ARBA" id="ARBA00022723"/>
    </source>
</evidence>
<keyword evidence="7" id="KW-0256">Endoplasmic reticulum</keyword>
<keyword evidence="3" id="KW-0328">Glycosyltransferase</keyword>
<dbReference type="EMBL" id="QRHO01000020">
    <property type="protein sequence ID" value="RHF81785.1"/>
    <property type="molecule type" value="Genomic_DNA"/>
</dbReference>
<keyword evidence="5" id="KW-0812">Transmembrane</keyword>
<dbReference type="PANTHER" id="PTHR46025:SF3">
    <property type="entry name" value="XYLOSYLTRANSFERASE OXT"/>
    <property type="match status" value="1"/>
</dbReference>
<evidence type="ECO:0000256" key="11">
    <source>
        <dbReference type="ARBA" id="ARBA00023136"/>
    </source>
</evidence>
<comment type="caution">
    <text evidence="15">The sequence shown here is derived from an EMBL/GenBank/DDBJ whole genome shotgun (WGS) entry which is preliminary data.</text>
</comment>
<evidence type="ECO:0000313" key="15">
    <source>
        <dbReference type="EMBL" id="RHF81785.1"/>
    </source>
</evidence>
<proteinExistence type="predicted"/>
<protein>
    <recommendedName>
        <fullName evidence="14">Peptide O-xylosyltransferase</fullName>
    </recommendedName>
</protein>
<keyword evidence="12" id="KW-1015">Disulfide bond</keyword>
<evidence type="ECO:0000256" key="7">
    <source>
        <dbReference type="ARBA" id="ARBA00022824"/>
    </source>
</evidence>
<evidence type="ECO:0000256" key="9">
    <source>
        <dbReference type="ARBA" id="ARBA00022989"/>
    </source>
</evidence>
<dbReference type="GO" id="GO:0050650">
    <property type="term" value="P:chondroitin sulfate proteoglycan biosynthetic process"/>
    <property type="evidence" value="ECO:0007669"/>
    <property type="project" value="TreeGrafter"/>
</dbReference>
<dbReference type="InterPro" id="IPR003406">
    <property type="entry name" value="Glyco_trans_14"/>
</dbReference>
<accession>A0A3R6HP76</accession>
<name>A0A3R6HP76_9FIRM</name>
<evidence type="ECO:0000256" key="1">
    <source>
        <dbReference type="ARBA" id="ARBA00004323"/>
    </source>
</evidence>
<keyword evidence="9" id="KW-1133">Transmembrane helix</keyword>
<evidence type="ECO:0000256" key="4">
    <source>
        <dbReference type="ARBA" id="ARBA00022679"/>
    </source>
</evidence>
<keyword evidence="4" id="KW-0808">Transferase</keyword>
<organism evidence="15 16">
    <name type="scientific">Coprococcus comes</name>
    <dbReference type="NCBI Taxonomy" id="410072"/>
    <lineage>
        <taxon>Bacteria</taxon>
        <taxon>Bacillati</taxon>
        <taxon>Bacillota</taxon>
        <taxon>Clostridia</taxon>
        <taxon>Lachnospirales</taxon>
        <taxon>Lachnospiraceae</taxon>
        <taxon>Coprococcus</taxon>
    </lineage>
</organism>
<evidence type="ECO:0000256" key="14">
    <source>
        <dbReference type="ARBA" id="ARBA00042865"/>
    </source>
</evidence>
<keyword evidence="6" id="KW-0479">Metal-binding</keyword>
<keyword evidence="10" id="KW-0333">Golgi apparatus</keyword>
<gene>
    <name evidence="15" type="ORF">DW656_12760</name>
</gene>
<reference evidence="15 16" key="1">
    <citation type="submission" date="2018-08" db="EMBL/GenBank/DDBJ databases">
        <title>A genome reference for cultivated species of the human gut microbiota.</title>
        <authorList>
            <person name="Zou Y."/>
            <person name="Xue W."/>
            <person name="Luo G."/>
        </authorList>
    </citation>
    <scope>NUCLEOTIDE SEQUENCE [LARGE SCALE GENOMIC DNA]</scope>
    <source>
        <strain evidence="15 16">AM23-3</strain>
    </source>
</reference>
<evidence type="ECO:0000256" key="10">
    <source>
        <dbReference type="ARBA" id="ARBA00023034"/>
    </source>
</evidence>
<keyword evidence="13" id="KW-0325">Glycoprotein</keyword>
<dbReference type="GO" id="GO:0030158">
    <property type="term" value="F:protein xylosyltransferase activity"/>
    <property type="evidence" value="ECO:0007669"/>
    <property type="project" value="InterPro"/>
</dbReference>
<dbReference type="GO" id="GO:0015012">
    <property type="term" value="P:heparan sulfate proteoglycan biosynthetic process"/>
    <property type="evidence" value="ECO:0007669"/>
    <property type="project" value="TreeGrafter"/>
</dbReference>
<dbReference type="GO" id="GO:0016020">
    <property type="term" value="C:membrane"/>
    <property type="evidence" value="ECO:0007669"/>
    <property type="project" value="InterPro"/>
</dbReference>
<evidence type="ECO:0000256" key="2">
    <source>
        <dbReference type="ARBA" id="ARBA00004648"/>
    </source>
</evidence>
<dbReference type="InterPro" id="IPR043538">
    <property type="entry name" value="XYLT"/>
</dbReference>
<dbReference type="PANTHER" id="PTHR46025">
    <property type="entry name" value="XYLOSYLTRANSFERASE OXT"/>
    <property type="match status" value="1"/>
</dbReference>
<keyword evidence="11" id="KW-0472">Membrane</keyword>
<evidence type="ECO:0000256" key="8">
    <source>
        <dbReference type="ARBA" id="ARBA00022968"/>
    </source>
</evidence>